<proteinExistence type="predicted"/>
<feature type="non-terminal residue" evidence="1">
    <location>
        <position position="1"/>
    </location>
</feature>
<accession>A0A9N7NPZ2</accession>
<keyword evidence="2" id="KW-1185">Reference proteome</keyword>
<comment type="caution">
    <text evidence="1">The sequence shown here is derived from an EMBL/GenBank/DDBJ whole genome shotgun (WGS) entry which is preliminary data.</text>
</comment>
<dbReference type="EMBL" id="CACSLK010028376">
    <property type="protein sequence ID" value="CAA0835183.1"/>
    <property type="molecule type" value="Genomic_DNA"/>
</dbReference>
<reference evidence="1" key="1">
    <citation type="submission" date="2019-12" db="EMBL/GenBank/DDBJ databases">
        <authorList>
            <person name="Scholes J."/>
        </authorList>
    </citation>
    <scope>NUCLEOTIDE SEQUENCE</scope>
</reference>
<feature type="non-terminal residue" evidence="1">
    <location>
        <position position="241"/>
    </location>
</feature>
<gene>
    <name evidence="1" type="ORF">SHERM_02861</name>
</gene>
<organism evidence="1 2">
    <name type="scientific">Striga hermonthica</name>
    <name type="common">Purple witchweed</name>
    <name type="synonym">Buchnera hermonthica</name>
    <dbReference type="NCBI Taxonomy" id="68872"/>
    <lineage>
        <taxon>Eukaryota</taxon>
        <taxon>Viridiplantae</taxon>
        <taxon>Streptophyta</taxon>
        <taxon>Embryophyta</taxon>
        <taxon>Tracheophyta</taxon>
        <taxon>Spermatophyta</taxon>
        <taxon>Magnoliopsida</taxon>
        <taxon>eudicotyledons</taxon>
        <taxon>Gunneridae</taxon>
        <taxon>Pentapetalae</taxon>
        <taxon>asterids</taxon>
        <taxon>lamiids</taxon>
        <taxon>Lamiales</taxon>
        <taxon>Orobanchaceae</taxon>
        <taxon>Buchnereae</taxon>
        <taxon>Striga</taxon>
    </lineage>
</organism>
<dbReference type="OrthoDB" id="1751766at2759"/>
<name>A0A9N7NPZ2_STRHE</name>
<protein>
    <submittedName>
        <fullName evidence="1">DNAse I-like superfamily protein</fullName>
    </submittedName>
</protein>
<sequence>KKSRFHFDKRWIGKEGFEETVQHAWKTKVSGTPFYQLKEKIKHVRTALLIWSSKFQTQNQALISQLTNKLQMLNQDKSGSQWESWENTRRDLEKAHRQEEMFWQQKARLKWLREGDSNTRFFHTLTLQRRRFNAITRLLTSRGQAVTNQEDIASHIAEFYKNLFSSEGSWGGDALLPLIPTTITSELNDPFFSKNTPLQLQHSICQTLNGITSHKSTRYLGLPLGIGKSKKEVFDYILTSV</sequence>
<evidence type="ECO:0000313" key="2">
    <source>
        <dbReference type="Proteomes" id="UP001153555"/>
    </source>
</evidence>
<evidence type="ECO:0000313" key="1">
    <source>
        <dbReference type="EMBL" id="CAA0835183.1"/>
    </source>
</evidence>
<dbReference type="Proteomes" id="UP001153555">
    <property type="component" value="Unassembled WGS sequence"/>
</dbReference>
<dbReference type="AlphaFoldDB" id="A0A9N7NPZ2"/>